<sequence>MKMFKLKKTGLIFTALLVSTSACTSIKSGSGNIKKVKSIDIQVIPYYSALGGKVEWVNVYNEIDPLLASNRFTDYQKAVEIVEKDPALVTPITMFTLAARSYDFGKRDDAVKWFYRGRDRLITALYVLNLPKMSEVEYVDFSKLVGSVINPYAFCDFAKQEKAAEEAVKWVKANPYQAIFYEKIPSKYSDRKKALKESEAELDKRLIRQKNYLSNSKHKQEFLQQREKNQVQQRFCW</sequence>
<dbReference type="PROSITE" id="PS51257">
    <property type="entry name" value="PROKAR_LIPOPROTEIN"/>
    <property type="match status" value="1"/>
</dbReference>
<keyword evidence="3" id="KW-1185">Reference proteome</keyword>
<accession>A0A1V3JRN7</accession>
<gene>
    <name evidence="2" type="ORF">BKL49_04115</name>
</gene>
<dbReference type="EMBL" id="MLHQ01000010">
    <property type="protein sequence ID" value="OOF59405.1"/>
    <property type="molecule type" value="Genomic_DNA"/>
</dbReference>
<feature type="chain" id="PRO_5012866847" description="Lipoprotein" evidence="1">
    <location>
        <begin position="25"/>
        <end position="237"/>
    </location>
</feature>
<evidence type="ECO:0000313" key="2">
    <source>
        <dbReference type="EMBL" id="OOF59405.1"/>
    </source>
</evidence>
<feature type="signal peptide" evidence="1">
    <location>
        <begin position="1"/>
        <end position="24"/>
    </location>
</feature>
<comment type="caution">
    <text evidence="2">The sequence shown here is derived from an EMBL/GenBank/DDBJ whole genome shotgun (WGS) entry which is preliminary data.</text>
</comment>
<evidence type="ECO:0008006" key="4">
    <source>
        <dbReference type="Google" id="ProtNLM"/>
    </source>
</evidence>
<dbReference type="STRING" id="1907939.BKL49_04115"/>
<proteinExistence type="predicted"/>
<evidence type="ECO:0000313" key="3">
    <source>
        <dbReference type="Proteomes" id="UP000188602"/>
    </source>
</evidence>
<evidence type="ECO:0000256" key="1">
    <source>
        <dbReference type="SAM" id="SignalP"/>
    </source>
</evidence>
<dbReference type="AlphaFoldDB" id="A0A1V3JRN7"/>
<organism evidence="2 3">
    <name type="scientific">Rodentibacter myodis</name>
    <dbReference type="NCBI Taxonomy" id="1907939"/>
    <lineage>
        <taxon>Bacteria</taxon>
        <taxon>Pseudomonadati</taxon>
        <taxon>Pseudomonadota</taxon>
        <taxon>Gammaproteobacteria</taxon>
        <taxon>Pasteurellales</taxon>
        <taxon>Pasteurellaceae</taxon>
        <taxon>Rodentibacter</taxon>
    </lineage>
</organism>
<dbReference type="Proteomes" id="UP000188602">
    <property type="component" value="Unassembled WGS sequence"/>
</dbReference>
<protein>
    <recommendedName>
        <fullName evidence="4">Lipoprotein</fullName>
    </recommendedName>
</protein>
<keyword evidence="1" id="KW-0732">Signal</keyword>
<name>A0A1V3JRN7_9PAST</name>
<reference evidence="2 3" key="1">
    <citation type="submission" date="2016-10" db="EMBL/GenBank/DDBJ databases">
        <title>Rodentibacter gen. nov. and new species.</title>
        <authorList>
            <person name="Christensen H."/>
        </authorList>
    </citation>
    <scope>NUCLEOTIDE SEQUENCE [LARGE SCALE GENOMIC DNA]</scope>
    <source>
        <strain evidence="2 3">Ac151</strain>
    </source>
</reference>